<dbReference type="InterPro" id="IPR009716">
    <property type="entry name" value="Ferroportin-1"/>
</dbReference>
<dbReference type="AlphaFoldDB" id="A0A1D6P1N7"/>
<comment type="similarity">
    <text evidence="6">Belongs to the ferroportin (FP) (TC 2.A.100) family. SLC40A subfamily.</text>
</comment>
<keyword evidence="3 6" id="KW-0812">Transmembrane</keyword>
<keyword evidence="6" id="KW-0406">Ion transport</keyword>
<sequence length="297" mass="31325">MEHKDGGTASASGLPAGSSLCSGSPLLDAPLLRRLYAGQILARWGARMWEFSVALYMIRIWPDSLLFAAIYGVVETSSLVVLGPVVGTLVGRATYLQVLGIWLLSQSISLIVAGTSVTTLLMYANLRATRFPAFMALVAVTNVSGALAALSALAGTILIERECLASTQASAAVLALSTAASAGLQYCLFVSVYNGVPALAAPRQPRASDAERPPPVPMTVAPAEAEPTQALDWRARLADKLSVASGWESWVVYARQDVALPGVALAFLYFTVLRQAKLAASHSALNPATAHSHRYDE</sequence>
<feature type="transmembrane region" description="Helical" evidence="6">
    <location>
        <begin position="134"/>
        <end position="159"/>
    </location>
</feature>
<dbReference type="EMBL" id="CM000785">
    <property type="protein sequence ID" value="AQL03956.1"/>
    <property type="molecule type" value="Genomic_DNA"/>
</dbReference>
<feature type="transmembrane region" description="Helical" evidence="6">
    <location>
        <begin position="99"/>
        <end position="122"/>
    </location>
</feature>
<gene>
    <name evidence="7" type="ORF">ZEAMMB73_Zm00001d046242</name>
</gene>
<comment type="caution">
    <text evidence="6">Lacks conserved residue(s) required for the propagation of feature annotation.</text>
</comment>
<keyword evidence="5 6" id="KW-0472">Membrane</keyword>
<dbReference type="PANTHER" id="PTHR11660">
    <property type="entry name" value="SOLUTE CARRIER FAMILY 40 MEMBER"/>
    <property type="match status" value="1"/>
</dbReference>
<evidence type="ECO:0000256" key="1">
    <source>
        <dbReference type="ARBA" id="ARBA00004141"/>
    </source>
</evidence>
<comment type="subcellular location">
    <subcellularLocation>
        <location evidence="1 6">Membrane</location>
        <topology evidence="1 6">Multi-pass membrane protein</topology>
    </subcellularLocation>
</comment>
<dbReference type="InParanoid" id="A0A1D6P1N7"/>
<evidence type="ECO:0000256" key="5">
    <source>
        <dbReference type="ARBA" id="ARBA00023136"/>
    </source>
</evidence>
<proteinExistence type="inferred from homology"/>
<evidence type="ECO:0000256" key="4">
    <source>
        <dbReference type="ARBA" id="ARBA00022989"/>
    </source>
</evidence>
<dbReference type="Pfam" id="PF06963">
    <property type="entry name" value="FPN1"/>
    <property type="match status" value="2"/>
</dbReference>
<dbReference type="ExpressionAtlas" id="A0A1D6P1N7">
    <property type="expression patterns" value="baseline and differential"/>
</dbReference>
<name>A0A1D6P1N7_MAIZE</name>
<evidence type="ECO:0000256" key="2">
    <source>
        <dbReference type="ARBA" id="ARBA00022448"/>
    </source>
</evidence>
<dbReference type="GO" id="GO:0016020">
    <property type="term" value="C:membrane"/>
    <property type="evidence" value="ECO:0007669"/>
    <property type="project" value="UniProtKB-SubCell"/>
</dbReference>
<evidence type="ECO:0000256" key="6">
    <source>
        <dbReference type="RuleBase" id="RU365065"/>
    </source>
</evidence>
<accession>A0A1D6P1N7</accession>
<organism evidence="7">
    <name type="scientific">Zea mays</name>
    <name type="common">Maize</name>
    <dbReference type="NCBI Taxonomy" id="4577"/>
    <lineage>
        <taxon>Eukaryota</taxon>
        <taxon>Viridiplantae</taxon>
        <taxon>Streptophyta</taxon>
        <taxon>Embryophyta</taxon>
        <taxon>Tracheophyta</taxon>
        <taxon>Spermatophyta</taxon>
        <taxon>Magnoliopsida</taxon>
        <taxon>Liliopsida</taxon>
        <taxon>Poales</taxon>
        <taxon>Poaceae</taxon>
        <taxon>PACMAD clade</taxon>
        <taxon>Panicoideae</taxon>
        <taxon>Andropogonodae</taxon>
        <taxon>Andropogoneae</taxon>
        <taxon>Tripsacinae</taxon>
        <taxon>Zea</taxon>
    </lineage>
</organism>
<evidence type="ECO:0000256" key="3">
    <source>
        <dbReference type="ARBA" id="ARBA00022692"/>
    </source>
</evidence>
<keyword evidence="2 6" id="KW-0813">Transport</keyword>
<feature type="transmembrane region" description="Helical" evidence="6">
    <location>
        <begin position="65"/>
        <end position="87"/>
    </location>
</feature>
<reference evidence="7" key="1">
    <citation type="submission" date="2015-12" db="EMBL/GenBank/DDBJ databases">
        <title>Update maize B73 reference genome by single molecule sequencing technologies.</title>
        <authorList>
            <consortium name="Maize Genome Sequencing Project"/>
            <person name="Ware D."/>
        </authorList>
    </citation>
    <scope>NUCLEOTIDE SEQUENCE</scope>
    <source>
        <tissue evidence="7">Seedling</tissue>
    </source>
</reference>
<dbReference type="GO" id="GO:0005381">
    <property type="term" value="F:iron ion transmembrane transporter activity"/>
    <property type="evidence" value="ECO:0007669"/>
    <property type="project" value="UniProtKB-UniRule"/>
</dbReference>
<dbReference type="SMR" id="A0A1D6P1N7"/>
<keyword evidence="4 6" id="KW-1133">Transmembrane helix</keyword>
<feature type="transmembrane region" description="Helical" evidence="6">
    <location>
        <begin position="171"/>
        <end position="196"/>
    </location>
</feature>
<protein>
    <recommendedName>
        <fullName evidence="6">Solute carrier family 40 member</fullName>
    </recommendedName>
</protein>
<dbReference type="PANTHER" id="PTHR11660:SF57">
    <property type="entry name" value="SOLUTE CARRIER FAMILY 40 MEMBER"/>
    <property type="match status" value="1"/>
</dbReference>
<comment type="function">
    <text evidence="6">May be involved in iron transport and iron homeostasis.</text>
</comment>
<evidence type="ECO:0000313" key="7">
    <source>
        <dbReference type="EMBL" id="AQL03956.1"/>
    </source>
</evidence>